<name>A0ABT2HU01_9MICO</name>
<dbReference type="Pfam" id="PF00440">
    <property type="entry name" value="TetR_N"/>
    <property type="match status" value="1"/>
</dbReference>
<evidence type="ECO:0000256" key="1">
    <source>
        <dbReference type="ARBA" id="ARBA00023015"/>
    </source>
</evidence>
<dbReference type="PRINTS" id="PR00455">
    <property type="entry name" value="HTHTETR"/>
</dbReference>
<dbReference type="PANTHER" id="PTHR30055:SF234">
    <property type="entry name" value="HTH-TYPE TRANSCRIPTIONAL REGULATOR BETI"/>
    <property type="match status" value="1"/>
</dbReference>
<dbReference type="Proteomes" id="UP001525379">
    <property type="component" value="Unassembled WGS sequence"/>
</dbReference>
<keyword evidence="7" id="KW-1185">Reference proteome</keyword>
<organism evidence="6 7">
    <name type="scientific">Pseudoclavibacter albus</name>
    <dbReference type="NCBI Taxonomy" id="272241"/>
    <lineage>
        <taxon>Bacteria</taxon>
        <taxon>Bacillati</taxon>
        <taxon>Actinomycetota</taxon>
        <taxon>Actinomycetes</taxon>
        <taxon>Micrococcales</taxon>
        <taxon>Microbacteriaceae</taxon>
        <taxon>Pseudoclavibacter</taxon>
    </lineage>
</organism>
<evidence type="ECO:0000259" key="5">
    <source>
        <dbReference type="PROSITE" id="PS50977"/>
    </source>
</evidence>
<evidence type="ECO:0000313" key="7">
    <source>
        <dbReference type="Proteomes" id="UP001525379"/>
    </source>
</evidence>
<evidence type="ECO:0000313" key="6">
    <source>
        <dbReference type="EMBL" id="MCT2041792.1"/>
    </source>
</evidence>
<feature type="DNA-binding region" description="H-T-H motif" evidence="4">
    <location>
        <begin position="26"/>
        <end position="45"/>
    </location>
</feature>
<keyword evidence="3" id="KW-0804">Transcription</keyword>
<dbReference type="EMBL" id="JALXSQ010000001">
    <property type="protein sequence ID" value="MCT2041792.1"/>
    <property type="molecule type" value="Genomic_DNA"/>
</dbReference>
<keyword evidence="2 4" id="KW-0238">DNA-binding</keyword>
<feature type="domain" description="HTH tetR-type" evidence="5">
    <location>
        <begin position="4"/>
        <end position="63"/>
    </location>
</feature>
<sequence>MSTDDRREQILSSIGAVVLEHGVKVTSRQLADAAGVAEGTLFRAFGDKDSLLIAFVEREGCRAFDLSSVEQRRHECTTVSELVRAMIEVIVDQLGHYMELTMALGPLIQAAHSGYREKGTVEAHHQRFADFNQRIASLLEPFAHEISVSTTAAAAAIATVAVTASSSWGQVAPPLSLDDTHRILVHGLIAEQSGSSPAPFPNLDHS</sequence>
<reference evidence="6 7" key="1">
    <citation type="submission" date="2022-04" db="EMBL/GenBank/DDBJ databases">
        <title>Human microbiome associated bacterial genomes.</title>
        <authorList>
            <person name="Sandstrom S."/>
            <person name="Salamzade R."/>
            <person name="Kalan L.R."/>
        </authorList>
    </citation>
    <scope>NUCLEOTIDE SEQUENCE [LARGE SCALE GENOMIC DNA]</scope>
    <source>
        <strain evidence="7">p3-SID1799</strain>
    </source>
</reference>
<evidence type="ECO:0000256" key="3">
    <source>
        <dbReference type="ARBA" id="ARBA00023163"/>
    </source>
</evidence>
<evidence type="ECO:0000256" key="4">
    <source>
        <dbReference type="PROSITE-ProRule" id="PRU00335"/>
    </source>
</evidence>
<dbReference type="SUPFAM" id="SSF46689">
    <property type="entry name" value="Homeodomain-like"/>
    <property type="match status" value="1"/>
</dbReference>
<keyword evidence="1" id="KW-0805">Transcription regulation</keyword>
<dbReference type="PANTHER" id="PTHR30055">
    <property type="entry name" value="HTH-TYPE TRANSCRIPTIONAL REGULATOR RUTR"/>
    <property type="match status" value="1"/>
</dbReference>
<proteinExistence type="predicted"/>
<comment type="caution">
    <text evidence="6">The sequence shown here is derived from an EMBL/GenBank/DDBJ whole genome shotgun (WGS) entry which is preliminary data.</text>
</comment>
<protein>
    <submittedName>
        <fullName evidence="6">TetR/AcrR family transcriptional regulator</fullName>
    </submittedName>
</protein>
<dbReference type="Gene3D" id="1.10.357.10">
    <property type="entry name" value="Tetracycline Repressor, domain 2"/>
    <property type="match status" value="1"/>
</dbReference>
<dbReference type="InterPro" id="IPR001647">
    <property type="entry name" value="HTH_TetR"/>
</dbReference>
<gene>
    <name evidence="6" type="ORF">M3D15_00315</name>
</gene>
<dbReference type="InterPro" id="IPR009057">
    <property type="entry name" value="Homeodomain-like_sf"/>
</dbReference>
<evidence type="ECO:0000256" key="2">
    <source>
        <dbReference type="ARBA" id="ARBA00023125"/>
    </source>
</evidence>
<accession>A0ABT2HU01</accession>
<dbReference type="RefSeq" id="WP_206395159.1">
    <property type="nucleotide sequence ID" value="NZ_JAFDPW010000002.1"/>
</dbReference>
<dbReference type="InterPro" id="IPR050109">
    <property type="entry name" value="HTH-type_TetR-like_transc_reg"/>
</dbReference>
<dbReference type="PROSITE" id="PS50977">
    <property type="entry name" value="HTH_TETR_2"/>
    <property type="match status" value="1"/>
</dbReference>